<proteinExistence type="predicted"/>
<keyword evidence="3" id="KW-1185">Reference proteome</keyword>
<dbReference type="GO" id="GO:0003824">
    <property type="term" value="F:catalytic activity"/>
    <property type="evidence" value="ECO:0007669"/>
    <property type="project" value="InterPro"/>
</dbReference>
<dbReference type="STRING" id="1416806.CAL12_23120"/>
<reference evidence="2 3" key="1">
    <citation type="submission" date="2017-05" db="EMBL/GenBank/DDBJ databases">
        <title>Complete and WGS of Bordetella genogroups.</title>
        <authorList>
            <person name="Spilker T."/>
            <person name="LiPuma J."/>
        </authorList>
    </citation>
    <scope>NUCLEOTIDE SEQUENCE [LARGE SCALE GENOMIC DNA]</scope>
    <source>
        <strain evidence="2 3">AU19157</strain>
    </source>
</reference>
<dbReference type="KEGG" id="bgv:CAL12_23120"/>
<dbReference type="Pfam" id="PF01425">
    <property type="entry name" value="Amidase"/>
    <property type="match status" value="1"/>
</dbReference>
<dbReference type="EMBL" id="CP021108">
    <property type="protein sequence ID" value="ARP83421.1"/>
    <property type="molecule type" value="Genomic_DNA"/>
</dbReference>
<dbReference type="InterPro" id="IPR000120">
    <property type="entry name" value="Amidase"/>
</dbReference>
<feature type="domain" description="Amidase" evidence="1">
    <location>
        <begin position="29"/>
        <end position="423"/>
    </location>
</feature>
<evidence type="ECO:0000313" key="2">
    <source>
        <dbReference type="EMBL" id="ARP83421.1"/>
    </source>
</evidence>
<dbReference type="InterPro" id="IPR023631">
    <property type="entry name" value="Amidase_dom"/>
</dbReference>
<dbReference type="AlphaFoldDB" id="A0A1W6YQZ7"/>
<dbReference type="InterPro" id="IPR036928">
    <property type="entry name" value="AS_sf"/>
</dbReference>
<evidence type="ECO:0000259" key="1">
    <source>
        <dbReference type="Pfam" id="PF01425"/>
    </source>
</evidence>
<accession>A0A1W6YQZ7</accession>
<protein>
    <submittedName>
        <fullName evidence="2">Amidase</fullName>
    </submittedName>
</protein>
<name>A0A1W6YQZ7_9BORD</name>
<gene>
    <name evidence="2" type="ORF">CAL12_23120</name>
</gene>
<organism evidence="2 3">
    <name type="scientific">Bordetella genomosp. 8</name>
    <dbReference type="NCBI Taxonomy" id="1416806"/>
    <lineage>
        <taxon>Bacteria</taxon>
        <taxon>Pseudomonadati</taxon>
        <taxon>Pseudomonadota</taxon>
        <taxon>Betaproteobacteria</taxon>
        <taxon>Burkholderiales</taxon>
        <taxon>Alcaligenaceae</taxon>
        <taxon>Bordetella</taxon>
    </lineage>
</organism>
<dbReference type="Gene3D" id="3.90.1300.10">
    <property type="entry name" value="Amidase signature (AS) domain"/>
    <property type="match status" value="1"/>
</dbReference>
<dbReference type="PANTHER" id="PTHR11895">
    <property type="entry name" value="TRANSAMIDASE"/>
    <property type="match status" value="1"/>
</dbReference>
<dbReference type="SUPFAM" id="SSF75304">
    <property type="entry name" value="Amidase signature (AS) enzymes"/>
    <property type="match status" value="1"/>
</dbReference>
<evidence type="ECO:0000313" key="3">
    <source>
        <dbReference type="Proteomes" id="UP000194151"/>
    </source>
</evidence>
<dbReference type="Proteomes" id="UP000194151">
    <property type="component" value="Chromosome"/>
</dbReference>
<dbReference type="PANTHER" id="PTHR11895:SF151">
    <property type="entry name" value="GLUTAMYL-TRNA(GLN) AMIDOTRANSFERASE SUBUNIT A"/>
    <property type="match status" value="1"/>
</dbReference>
<sequence length="439" mass="45604">MNMTPTELPGLLEALRGFAAGTLDRDAYLRACAARADECEPWLKAFVTRVPAADLKAATQGPLAGIPVGVKDIIATAGLRTTNGSAMFADHVPMEDAAVVSAIKRLGGTVFGKTVTTEFAFRHPGATVNPWNSAHTPGGSSSGSAAAVAAGIVPLALGTQTMGSVVRPAAYCGVVGFKASFGAVPREGVHPLSGSLDHVGFMARCVDDVAYALATLGDPGYTLADGTDLAAFRLDPQHGLDPLPAPALALVCAPGWDKVDAEQKALLERVAATLRRSGASVEEVVLPEIGAPTLEPLQRILGFEALDIYGDLVARYPDRASARLQGLVDTSRDIARADYVGARRTQRELRSALSTRLSGYDAILTVPASGEAPAGLDDTGDASWCAPWTFLGFPALTVPAGRSARGLPLGVQLVGTFGRDIATLRVAKWVETVLGQKTA</sequence>